<dbReference type="InterPro" id="IPR015500">
    <property type="entry name" value="Peptidase_S8_subtilisin-rel"/>
</dbReference>
<evidence type="ECO:0000313" key="14">
    <source>
        <dbReference type="EMBL" id="SDN10160.1"/>
    </source>
</evidence>
<dbReference type="STRING" id="459525.SAMN04488137_3536"/>
<reference evidence="15" key="1">
    <citation type="submission" date="2016-10" db="EMBL/GenBank/DDBJ databases">
        <authorList>
            <person name="Varghese N."/>
            <person name="Submissions S."/>
        </authorList>
    </citation>
    <scope>NUCLEOTIDE SEQUENCE [LARGE SCALE GENOMIC DNA]</scope>
    <source>
        <strain evidence="15">CGMCC 1.6854</strain>
    </source>
</reference>
<dbReference type="InterPro" id="IPR036852">
    <property type="entry name" value="Peptidase_S8/S53_dom_sf"/>
</dbReference>
<dbReference type="PROSITE" id="PS00138">
    <property type="entry name" value="SUBTILASE_SER"/>
    <property type="match status" value="1"/>
</dbReference>
<evidence type="ECO:0000256" key="8">
    <source>
        <dbReference type="PIRSR" id="PIRSR615500-1"/>
    </source>
</evidence>
<keyword evidence="3" id="KW-0964">Secreted</keyword>
<organism evidence="14 15">
    <name type="scientific">Fictibacillus solisalsi</name>
    <dbReference type="NCBI Taxonomy" id="459525"/>
    <lineage>
        <taxon>Bacteria</taxon>
        <taxon>Bacillati</taxon>
        <taxon>Bacillota</taxon>
        <taxon>Bacilli</taxon>
        <taxon>Bacillales</taxon>
        <taxon>Fictibacillaceae</taxon>
        <taxon>Fictibacillus</taxon>
    </lineage>
</organism>
<gene>
    <name evidence="14" type="ORF">SAMN04488137_3536</name>
</gene>
<feature type="active site" description="Charge relay system" evidence="8 9">
    <location>
        <position position="450"/>
    </location>
</feature>
<dbReference type="InterPro" id="IPR000209">
    <property type="entry name" value="Peptidase_S8/S53_dom"/>
</dbReference>
<dbReference type="GO" id="GO:0004252">
    <property type="term" value="F:serine-type endopeptidase activity"/>
    <property type="evidence" value="ECO:0007669"/>
    <property type="project" value="UniProtKB-UniRule"/>
</dbReference>
<evidence type="ECO:0000313" key="15">
    <source>
        <dbReference type="Proteomes" id="UP000199544"/>
    </source>
</evidence>
<dbReference type="Gene3D" id="3.50.30.30">
    <property type="match status" value="1"/>
</dbReference>
<keyword evidence="5 11" id="KW-0732">Signal</keyword>
<protein>
    <submittedName>
        <fullName evidence="14">PA domain-containing protein</fullName>
    </submittedName>
</protein>
<evidence type="ECO:0000256" key="7">
    <source>
        <dbReference type="ARBA" id="ARBA00022825"/>
    </source>
</evidence>
<feature type="domain" description="Peptidase S8/S53" evidence="12">
    <location>
        <begin position="237"/>
        <end position="486"/>
    </location>
</feature>
<dbReference type="InterPro" id="IPR023828">
    <property type="entry name" value="Peptidase_S8_Ser-AS"/>
</dbReference>
<comment type="similarity">
    <text evidence="1 9 10">Belongs to the peptidase S8 family.</text>
</comment>
<dbReference type="InterPro" id="IPR046450">
    <property type="entry name" value="PA_dom_sf"/>
</dbReference>
<dbReference type="PIRSF" id="PIRSF037852">
    <property type="entry name" value="Subtilisin_rel_SAV5721"/>
    <property type="match status" value="1"/>
</dbReference>
<dbReference type="Pfam" id="PF00082">
    <property type="entry name" value="Peptidase_S8"/>
    <property type="match status" value="1"/>
</dbReference>
<evidence type="ECO:0000256" key="9">
    <source>
        <dbReference type="PROSITE-ProRule" id="PRU01240"/>
    </source>
</evidence>
<keyword evidence="4 9" id="KW-0645">Protease</keyword>
<evidence type="ECO:0000256" key="5">
    <source>
        <dbReference type="ARBA" id="ARBA00022729"/>
    </source>
</evidence>
<evidence type="ECO:0000256" key="6">
    <source>
        <dbReference type="ARBA" id="ARBA00022801"/>
    </source>
</evidence>
<proteinExistence type="inferred from homology"/>
<evidence type="ECO:0000259" key="12">
    <source>
        <dbReference type="Pfam" id="PF00082"/>
    </source>
</evidence>
<dbReference type="PANTHER" id="PTHR43806">
    <property type="entry name" value="PEPTIDASE S8"/>
    <property type="match status" value="1"/>
</dbReference>
<accession>A0A1G9YM15</accession>
<name>A0A1G9YM15_9BACL</name>
<evidence type="ECO:0000256" key="4">
    <source>
        <dbReference type="ARBA" id="ARBA00022670"/>
    </source>
</evidence>
<dbReference type="SUPFAM" id="SSF52743">
    <property type="entry name" value="Subtilisin-like"/>
    <property type="match status" value="1"/>
</dbReference>
<dbReference type="InterPro" id="IPR017296">
    <property type="entry name" value="Peptidase_S8A_SAM-P45"/>
</dbReference>
<dbReference type="InterPro" id="IPR023827">
    <property type="entry name" value="Peptidase_S8_Asp-AS"/>
</dbReference>
<dbReference type="InterPro" id="IPR050131">
    <property type="entry name" value="Peptidase_S8_subtilisin-like"/>
</dbReference>
<keyword evidence="15" id="KW-1185">Reference proteome</keyword>
<dbReference type="GO" id="GO:0006508">
    <property type="term" value="P:proteolysis"/>
    <property type="evidence" value="ECO:0007669"/>
    <property type="project" value="UniProtKB-KW"/>
</dbReference>
<keyword evidence="6 9" id="KW-0378">Hydrolase</keyword>
<evidence type="ECO:0000256" key="3">
    <source>
        <dbReference type="ARBA" id="ARBA00022525"/>
    </source>
</evidence>
<feature type="domain" description="PA" evidence="13">
    <location>
        <begin position="803"/>
        <end position="887"/>
    </location>
</feature>
<keyword evidence="7 9" id="KW-0720">Serine protease</keyword>
<feature type="signal peptide" evidence="11">
    <location>
        <begin position="1"/>
        <end position="29"/>
    </location>
</feature>
<dbReference type="PROSITE" id="PS00137">
    <property type="entry name" value="SUBTILASE_HIS"/>
    <property type="match status" value="1"/>
</dbReference>
<dbReference type="EMBL" id="FNHW01000001">
    <property type="protein sequence ID" value="SDN10160.1"/>
    <property type="molecule type" value="Genomic_DNA"/>
</dbReference>
<dbReference type="Gene3D" id="3.40.50.200">
    <property type="entry name" value="Peptidase S8/S53 domain"/>
    <property type="match status" value="1"/>
</dbReference>
<evidence type="ECO:0000256" key="1">
    <source>
        <dbReference type="ARBA" id="ARBA00011073"/>
    </source>
</evidence>
<dbReference type="Pfam" id="PF02225">
    <property type="entry name" value="PA"/>
    <property type="match status" value="1"/>
</dbReference>
<dbReference type="PRINTS" id="PR00723">
    <property type="entry name" value="SUBTILISIN"/>
</dbReference>
<evidence type="ECO:0000256" key="2">
    <source>
        <dbReference type="ARBA" id="ARBA00022512"/>
    </source>
</evidence>
<evidence type="ECO:0000256" key="11">
    <source>
        <dbReference type="SAM" id="SignalP"/>
    </source>
</evidence>
<dbReference type="AlphaFoldDB" id="A0A1G9YM15"/>
<dbReference type="Proteomes" id="UP000199544">
    <property type="component" value="Unassembled WGS sequence"/>
</dbReference>
<keyword evidence="2" id="KW-0134">Cell wall</keyword>
<sequence length="1244" mass="133837">MMGKLKSKKWLAAVMTTALLAVPNLPVNAMNSSTIVTKASQDQNTQMVKKDEKKITLITGDVVTITEHGDGKSTVAVEPAEKGDTGTRILTIGKDTYVIPQKAMPYLATNKLDKQLFNITALLEDGYTDGQTKQLPIIVQYNESKARAKAVIPAAPEGSSKTRTLESINAAAVSAEKKEAEDFWADITKEEQPAKAKAANFEQGIKKVWLDGKAEATLAESVPQIGAPEAWAAGYDGKGTTVAVLDTGIDSTHPDIQPQLTEAVSFVPGEDAVDHHAHGTHVASTVLGTGAASSGKYKGVAPGAKLIVGKVLSNSGSGLDSWIIDGMEWASHKAKVVSMSLGSSEASDGTDPMAQAVNNLSEETGALFVIAAGNYGNEGTIGSPGAADKALTVGAVDKSDKLAYFSSQGPRIGDQALKPDLTAPGVDITAARSKYATQGSGSYLSMSGTSMATPHVAGAAAILSQRHPDWSGQQLKDALMSSTKELSDIKPYQGGTGRLDVVQATLGHIKATGSLDFGFYDYPHENDAVKEKTITYTNDSDQDVSVNVTASFKDQKGNDAPQGMVKLSAAKVTVPANGSAEVKVAVDPNLGALGSRYQGQVTATSDGKAAAHTAIGMIKEDERYSLTLKATDRDGSEGLAYVALFSENMDPTFVEVNGTKEVRLPEGTYSAMSIMDVDTDTDHAGAAVVGDPEVKLNKAQTVELDARKAREITAHVPKKAEPSYRRMEVFRKLGSKTVDDVWMLPVAVDKMYAAPTKKVKEGQFEVLTRWRLTKPVLTINFRGNELDDLPQAGSTLLKGNLHAKVVYAGKGSAEDYNRLNAKNKIVIVDRSDEVKPNQRALNALNAGAKMLIVANDKPTEISEYYANNEGSDVKIPVAAISGTEGDKVIKAARSGNLTLDAKGTPNTPYVYDLVDPHTDQIPKDLSYAPKTSELAKINTRYHSDRNAPGGEFRYDFRPYSARGIGFLYKIDLPSVRTEWMSAQAGTSWYHEAQVIDSSWGVRETRLSYKPGERLSQDWFAPVVRPRLGDGFWVPYRSDNSLVMNIPAWADSGEGHTGSDLGEDPNNTQTLKLYQGDTLVENRTGQAIYSFKNYPEANTQYKLVNDATRDAKRWHTSTSTHTEWTFWSKAQPEGKYNLPLLSLDYNLDTDMNGDAIAGKTTKLVISVAQIKDAIGNGNVQGATLDVSFNEGQTWKNVKLVRDGDSWTADIKNPNKAGSSVSLRANAWDDAGNRIKQDIIKAYGVR</sequence>
<dbReference type="PANTHER" id="PTHR43806:SF65">
    <property type="entry name" value="SERINE PROTEASE APRX"/>
    <property type="match status" value="1"/>
</dbReference>
<evidence type="ECO:0000256" key="10">
    <source>
        <dbReference type="RuleBase" id="RU003355"/>
    </source>
</evidence>
<feature type="active site" description="Charge relay system" evidence="8 9">
    <location>
        <position position="246"/>
    </location>
</feature>
<dbReference type="InterPro" id="IPR003137">
    <property type="entry name" value="PA_domain"/>
</dbReference>
<evidence type="ECO:0000259" key="13">
    <source>
        <dbReference type="Pfam" id="PF02225"/>
    </source>
</evidence>
<dbReference type="PROSITE" id="PS00136">
    <property type="entry name" value="SUBTILASE_ASP"/>
    <property type="match status" value="1"/>
</dbReference>
<dbReference type="PROSITE" id="PS51892">
    <property type="entry name" value="SUBTILASE"/>
    <property type="match status" value="1"/>
</dbReference>
<feature type="chain" id="PRO_5011753327" evidence="11">
    <location>
        <begin position="30"/>
        <end position="1244"/>
    </location>
</feature>
<feature type="active site" description="Charge relay system" evidence="8 9">
    <location>
        <position position="278"/>
    </location>
</feature>
<dbReference type="InterPro" id="IPR022398">
    <property type="entry name" value="Peptidase_S8_His-AS"/>
</dbReference>
<dbReference type="SUPFAM" id="SSF52025">
    <property type="entry name" value="PA domain"/>
    <property type="match status" value="1"/>
</dbReference>